<gene>
    <name evidence="1" type="ORF">SSCSM1_246</name>
</gene>
<evidence type="ECO:0000313" key="2">
    <source>
        <dbReference type="Proteomes" id="UP000515683"/>
    </source>
</evidence>
<evidence type="ECO:0000313" key="1">
    <source>
        <dbReference type="EMBL" id="QFG06510.1"/>
    </source>
</evidence>
<keyword evidence="2" id="KW-1185">Reference proteome</keyword>
<dbReference type="GO" id="GO:0004497">
    <property type="term" value="F:monooxygenase activity"/>
    <property type="evidence" value="ECO:0007669"/>
    <property type="project" value="UniProtKB-KW"/>
</dbReference>
<dbReference type="EMBL" id="MK867354">
    <property type="protein sequence ID" value="QFG06510.1"/>
    <property type="molecule type" value="Genomic_DNA"/>
</dbReference>
<protein>
    <submittedName>
        <fullName evidence="1">Uncharacterized protein</fullName>
    </submittedName>
</protein>
<organism evidence="1 2">
    <name type="scientific">Synechococcus phage S-SCSM1</name>
    <dbReference type="NCBI Taxonomy" id="2588487"/>
    <lineage>
        <taxon>Viruses</taxon>
        <taxon>Duplodnaviria</taxon>
        <taxon>Heunggongvirae</taxon>
        <taxon>Uroviricota</taxon>
        <taxon>Caudoviricetes</taxon>
        <taxon>Pantevenvirales</taxon>
        <taxon>Kyanoviridae</taxon>
        <taxon>Zhoulongquanvirus</taxon>
        <taxon>Zhoulongquanvirus esscess</taxon>
    </lineage>
</organism>
<reference evidence="1" key="1">
    <citation type="submission" date="2019-04" db="EMBL/GenBank/DDBJ databases">
        <title>Genomic and proteomic characterization of cyanophage S-SCSM1 provides new insights into understanding the viral gene diversity and phage-host interactions.</title>
        <authorList>
            <person name="Wang Q."/>
            <person name="Xu Y."/>
            <person name="Jiao N."/>
            <person name="Zhang R."/>
        </authorList>
    </citation>
    <scope>NUCLEOTIDE SEQUENCE [LARGE SCALE GENOMIC DNA]</scope>
</reference>
<name>A0A6M2ZHW0_9CAUD</name>
<proteinExistence type="predicted"/>
<accession>A0A6M2ZHW0</accession>
<dbReference type="Proteomes" id="UP000515683">
    <property type="component" value="Segment"/>
</dbReference>
<sequence>MTKSSGKWCPLIKKDCVEHKCAWYTHIAGVDPNTGNAVDHWSCAVQWMPMLMIENSQQQRQTGSAVESFRNEMVKANDSNQQMLDAVGNMYLDMCEAQGVNVSEYIEQIEGIDNTEENLLPESNEEQQ</sequence>